<accession>A0A562QGD4</accession>
<sequence>MRKPKLNSLLRGQKEMKRITFLFMIVCFIPLNTTFAEESIINHSSLTIAPLQSIGIVKVVASDEQKLIVNHNIFNQELLIECFINGFRFSKEKAGTKHQEGEGHLRLYIDGEHIGTLYEAAFVINGLPRGEHDIQIAVVKNDRTPYEMEETIHIRI</sequence>
<reference evidence="1 2" key="1">
    <citation type="journal article" date="2015" name="Stand. Genomic Sci.">
        <title>Genomic Encyclopedia of Bacterial and Archaeal Type Strains, Phase III: the genomes of soil and plant-associated and newly described type strains.</title>
        <authorList>
            <person name="Whitman W.B."/>
            <person name="Woyke T."/>
            <person name="Klenk H.P."/>
            <person name="Zhou Y."/>
            <person name="Lilburn T.G."/>
            <person name="Beck B.J."/>
            <person name="De Vos P."/>
            <person name="Vandamme P."/>
            <person name="Eisen J.A."/>
            <person name="Garrity G."/>
            <person name="Hugenholtz P."/>
            <person name="Kyrpides N.C."/>
        </authorList>
    </citation>
    <scope>NUCLEOTIDE SEQUENCE [LARGE SCALE GENOMIC DNA]</scope>
    <source>
        <strain evidence="1 2">CGMCC 1.10116</strain>
    </source>
</reference>
<organism evidence="1 2">
    <name type="scientific">Halalkalibacter nanhaiisediminis</name>
    <dbReference type="NCBI Taxonomy" id="688079"/>
    <lineage>
        <taxon>Bacteria</taxon>
        <taxon>Bacillati</taxon>
        <taxon>Bacillota</taxon>
        <taxon>Bacilli</taxon>
        <taxon>Bacillales</taxon>
        <taxon>Bacillaceae</taxon>
        <taxon>Halalkalibacter</taxon>
    </lineage>
</organism>
<name>A0A562QGD4_9BACI</name>
<dbReference type="Proteomes" id="UP000315711">
    <property type="component" value="Unassembled WGS sequence"/>
</dbReference>
<evidence type="ECO:0000313" key="2">
    <source>
        <dbReference type="Proteomes" id="UP000315711"/>
    </source>
</evidence>
<gene>
    <name evidence="1" type="ORF">IQ10_02365</name>
</gene>
<protein>
    <submittedName>
        <fullName evidence="1">Uncharacterized protein</fullName>
    </submittedName>
</protein>
<dbReference type="EMBL" id="VLKZ01000006">
    <property type="protein sequence ID" value="TWI55805.1"/>
    <property type="molecule type" value="Genomic_DNA"/>
</dbReference>
<evidence type="ECO:0000313" key="1">
    <source>
        <dbReference type="EMBL" id="TWI55805.1"/>
    </source>
</evidence>
<keyword evidence="2" id="KW-1185">Reference proteome</keyword>
<dbReference type="AlphaFoldDB" id="A0A562QGD4"/>
<comment type="caution">
    <text evidence="1">The sequence shown here is derived from an EMBL/GenBank/DDBJ whole genome shotgun (WGS) entry which is preliminary data.</text>
</comment>
<proteinExistence type="predicted"/>